<dbReference type="HOGENOM" id="CLU_014001_7_0_1"/>
<dbReference type="OrthoDB" id="75724at2759"/>
<evidence type="ECO:0000313" key="3">
    <source>
        <dbReference type="Proteomes" id="UP000015104"/>
    </source>
</evidence>
<name>T1KBU7_TETUR</name>
<accession>T1KBU7</accession>
<dbReference type="EMBL" id="CAEY01001955">
    <property type="status" value="NOT_ANNOTATED_CDS"/>
    <property type="molecule type" value="Genomic_DNA"/>
</dbReference>
<dbReference type="SUPFAM" id="SSF52087">
    <property type="entry name" value="CRAL/TRIO domain"/>
    <property type="match status" value="1"/>
</dbReference>
<evidence type="ECO:0000313" key="2">
    <source>
        <dbReference type="EnsemblMetazoa" id="tetur08g05340.1"/>
    </source>
</evidence>
<dbReference type="SUPFAM" id="SSF46938">
    <property type="entry name" value="CRAL/TRIO N-terminal domain"/>
    <property type="match status" value="1"/>
</dbReference>
<sequence>MGLKNFGLVPDDLVQRIRAKFLECVSADQEDSFYSEDIEKITNEDWYIKRFVIAAYKNETEALDKLVDTMKWRKSIKLRETADNYFPADYYDVGVMFPYEADVHGDASLWVRVAAVRKFGEFTETGKRFMIHRLFKVDEAAGPQGYALVIDFTGAGTNAIQNLDLLHHFITTLHHRFPAGVNYCLNYQIPWILKTVWGAVQYWVPEKRRDIIQFSYRDDLFKYFHLSHVPSYLGGDCKRSWKDKPENCPTTFEFGLYELGLTEEVVTKTIADYEAFRDSQIVKLDQGEYC</sequence>
<dbReference type="EnsemblMetazoa" id="tetur08g05340.1">
    <property type="protein sequence ID" value="tetur08g05340.1"/>
    <property type="gene ID" value="tetur08g05340"/>
</dbReference>
<dbReference type="InterPro" id="IPR053012">
    <property type="entry name" value="ER-organelle_contact"/>
</dbReference>
<evidence type="ECO:0000259" key="1">
    <source>
        <dbReference type="PROSITE" id="PS50191"/>
    </source>
</evidence>
<gene>
    <name evidence="2" type="primary">107362179</name>
</gene>
<dbReference type="CDD" id="cd00170">
    <property type="entry name" value="SEC14"/>
    <property type="match status" value="1"/>
</dbReference>
<dbReference type="GO" id="GO:0012505">
    <property type="term" value="C:endomembrane system"/>
    <property type="evidence" value="ECO:0007669"/>
    <property type="project" value="TreeGrafter"/>
</dbReference>
<dbReference type="PROSITE" id="PS50191">
    <property type="entry name" value="CRAL_TRIO"/>
    <property type="match status" value="1"/>
</dbReference>
<organism evidence="2 3">
    <name type="scientific">Tetranychus urticae</name>
    <name type="common">Two-spotted spider mite</name>
    <dbReference type="NCBI Taxonomy" id="32264"/>
    <lineage>
        <taxon>Eukaryota</taxon>
        <taxon>Metazoa</taxon>
        <taxon>Ecdysozoa</taxon>
        <taxon>Arthropoda</taxon>
        <taxon>Chelicerata</taxon>
        <taxon>Arachnida</taxon>
        <taxon>Acari</taxon>
        <taxon>Acariformes</taxon>
        <taxon>Trombidiformes</taxon>
        <taxon>Prostigmata</taxon>
        <taxon>Eleutherengona</taxon>
        <taxon>Raphignathae</taxon>
        <taxon>Tetranychoidea</taxon>
        <taxon>Tetranychidae</taxon>
        <taxon>Tetranychus</taxon>
    </lineage>
</organism>
<proteinExistence type="predicted"/>
<dbReference type="PANTHER" id="PTHR46384:SF1">
    <property type="entry name" value="MOTILE SPERM DOMAIN-CONTAINING PROTEIN 2"/>
    <property type="match status" value="1"/>
</dbReference>
<dbReference type="AlphaFoldDB" id="T1KBU7"/>
<dbReference type="KEGG" id="tut:107362179"/>
<feature type="domain" description="CRAL-TRIO" evidence="1">
    <location>
        <begin position="78"/>
        <end position="241"/>
    </location>
</feature>
<dbReference type="Proteomes" id="UP000015104">
    <property type="component" value="Unassembled WGS sequence"/>
</dbReference>
<dbReference type="GO" id="GO:0140284">
    <property type="term" value="C:endoplasmic reticulum-endosome membrane contact site"/>
    <property type="evidence" value="ECO:0007669"/>
    <property type="project" value="TreeGrafter"/>
</dbReference>
<reference evidence="2" key="2">
    <citation type="submission" date="2015-06" db="UniProtKB">
        <authorList>
            <consortium name="EnsemblMetazoa"/>
        </authorList>
    </citation>
    <scope>IDENTIFICATION</scope>
</reference>
<keyword evidence="3" id="KW-1185">Reference proteome</keyword>
<dbReference type="Gene3D" id="3.40.525.10">
    <property type="entry name" value="CRAL-TRIO lipid binding domain"/>
    <property type="match status" value="1"/>
</dbReference>
<reference evidence="3" key="1">
    <citation type="submission" date="2011-08" db="EMBL/GenBank/DDBJ databases">
        <authorList>
            <person name="Rombauts S."/>
        </authorList>
    </citation>
    <scope>NUCLEOTIDE SEQUENCE</scope>
    <source>
        <strain evidence="3">London</strain>
    </source>
</reference>
<dbReference type="InterPro" id="IPR036865">
    <property type="entry name" value="CRAL-TRIO_dom_sf"/>
</dbReference>
<dbReference type="Pfam" id="PF00650">
    <property type="entry name" value="CRAL_TRIO"/>
    <property type="match status" value="1"/>
</dbReference>
<protein>
    <recommendedName>
        <fullName evidence="1">CRAL-TRIO domain-containing protein</fullName>
    </recommendedName>
</protein>
<dbReference type="InterPro" id="IPR036273">
    <property type="entry name" value="CRAL/TRIO_N_dom_sf"/>
</dbReference>
<dbReference type="eggNOG" id="KOG1471">
    <property type="taxonomic scope" value="Eukaryota"/>
</dbReference>
<dbReference type="PANTHER" id="PTHR46384">
    <property type="entry name" value="MOTILE SPERM DOMAIN-CONTAINING PROTEIN 2"/>
    <property type="match status" value="1"/>
</dbReference>
<dbReference type="OMA" id="PENCPTT"/>
<dbReference type="InterPro" id="IPR001251">
    <property type="entry name" value="CRAL-TRIO_dom"/>
</dbReference>